<evidence type="ECO:0000313" key="3">
    <source>
        <dbReference type="Proteomes" id="UP000434036"/>
    </source>
</evidence>
<name>A0A6N8U6I2_9FIRM</name>
<dbReference type="EMBL" id="WUUQ01000002">
    <property type="protein sequence ID" value="MXQ73652.1"/>
    <property type="molecule type" value="Genomic_DNA"/>
</dbReference>
<dbReference type="PANTHER" id="PTHR12110">
    <property type="entry name" value="HYDROXYPYRUVATE ISOMERASE"/>
    <property type="match status" value="1"/>
</dbReference>
<reference evidence="2 3" key="2">
    <citation type="submission" date="2020-01" db="EMBL/GenBank/DDBJ databases">
        <title>Clostridiaceae sp. nov. isolated from the gut of human by culturomics.</title>
        <authorList>
            <person name="Chang Y."/>
        </authorList>
    </citation>
    <scope>NUCLEOTIDE SEQUENCE [LARGE SCALE GENOMIC DNA]</scope>
    <source>
        <strain evidence="2 3">DONG20-135</strain>
    </source>
</reference>
<comment type="caution">
    <text evidence="2">The sequence shown here is derived from an EMBL/GenBank/DDBJ whole genome shotgun (WGS) entry which is preliminary data.</text>
</comment>
<dbReference type="SUPFAM" id="SSF51658">
    <property type="entry name" value="Xylose isomerase-like"/>
    <property type="match status" value="1"/>
</dbReference>
<keyword evidence="3" id="KW-1185">Reference proteome</keyword>
<sequence>MKYIDRDQIAGMNIHYLFYSLDYFLDAQKEAGFKSIELWSGAPHFYLSPDGYEDVSAVRKKIEDRGLSVRVFTPENCTYQYQVAAQTPLLFEKSFQYFKNAIQVTKMLGCKIMQINSGWGYWNEERETAWARSREMLTKLAIEAEKADIHLAMESLRPAESQLVVTLKDAKRMFDEVNHPRLKILIDTTAMSVANETIDQWFDVFGDNIIHTHFIDNKPEGHLIWGDGNADLESYLQALERHHYKGYLGQEITDFGYFDDPKSHDMRNMKAFEPFIR</sequence>
<organism evidence="2 3">
    <name type="scientific">Copranaerobaculum intestinale</name>
    <dbReference type="NCBI Taxonomy" id="2692629"/>
    <lineage>
        <taxon>Bacteria</taxon>
        <taxon>Bacillati</taxon>
        <taxon>Bacillota</taxon>
        <taxon>Erysipelotrichia</taxon>
        <taxon>Erysipelotrichales</taxon>
        <taxon>Erysipelotrichaceae</taxon>
        <taxon>Copranaerobaculum</taxon>
    </lineage>
</organism>
<proteinExistence type="predicted"/>
<reference evidence="2 3" key="1">
    <citation type="submission" date="2019-12" db="EMBL/GenBank/DDBJ databases">
        <authorList>
            <person name="Yang R."/>
        </authorList>
    </citation>
    <scope>NUCLEOTIDE SEQUENCE [LARGE SCALE GENOMIC DNA]</scope>
    <source>
        <strain evidence="2 3">DONG20-135</strain>
    </source>
</reference>
<dbReference type="Gene3D" id="3.20.20.150">
    <property type="entry name" value="Divalent-metal-dependent TIM barrel enzymes"/>
    <property type="match status" value="1"/>
</dbReference>
<feature type="domain" description="Xylose isomerase-like TIM barrel" evidence="1">
    <location>
        <begin position="26"/>
        <end position="256"/>
    </location>
</feature>
<evidence type="ECO:0000313" key="2">
    <source>
        <dbReference type="EMBL" id="MXQ73652.1"/>
    </source>
</evidence>
<gene>
    <name evidence="2" type="ORF">GSF08_06850</name>
</gene>
<dbReference type="InterPro" id="IPR013022">
    <property type="entry name" value="Xyl_isomerase-like_TIM-brl"/>
</dbReference>
<dbReference type="Proteomes" id="UP000434036">
    <property type="component" value="Unassembled WGS sequence"/>
</dbReference>
<dbReference type="RefSeq" id="WP_160625088.1">
    <property type="nucleotide sequence ID" value="NZ_WUUQ01000002.1"/>
</dbReference>
<dbReference type="Pfam" id="PF01261">
    <property type="entry name" value="AP_endonuc_2"/>
    <property type="match status" value="1"/>
</dbReference>
<evidence type="ECO:0000259" key="1">
    <source>
        <dbReference type="Pfam" id="PF01261"/>
    </source>
</evidence>
<dbReference type="InterPro" id="IPR050312">
    <property type="entry name" value="IolE/XylAMocC-like"/>
</dbReference>
<protein>
    <submittedName>
        <fullName evidence="2">TIM barrel protein</fullName>
    </submittedName>
</protein>
<dbReference type="InterPro" id="IPR036237">
    <property type="entry name" value="Xyl_isomerase-like_sf"/>
</dbReference>
<accession>A0A6N8U6I2</accession>
<dbReference type="PANTHER" id="PTHR12110:SF21">
    <property type="entry name" value="XYLOSE ISOMERASE-LIKE TIM BARREL DOMAIN-CONTAINING PROTEIN"/>
    <property type="match status" value="1"/>
</dbReference>
<dbReference type="AlphaFoldDB" id="A0A6N8U6I2"/>